<protein>
    <recommendedName>
        <fullName evidence="9">Anaphase-promoting complex subunit 4 WD40 domain-containing protein</fullName>
    </recommendedName>
</protein>
<evidence type="ECO:0008006" key="9">
    <source>
        <dbReference type="Google" id="ProtNLM"/>
    </source>
</evidence>
<dbReference type="InterPro" id="IPR011047">
    <property type="entry name" value="Quinoprotein_ADH-like_sf"/>
</dbReference>
<dbReference type="GO" id="GO:0000118">
    <property type="term" value="C:histone deacetylase complex"/>
    <property type="evidence" value="ECO:0007669"/>
    <property type="project" value="TreeGrafter"/>
</dbReference>
<keyword evidence="3" id="KW-0677">Repeat</keyword>
<dbReference type="InterPro" id="IPR001680">
    <property type="entry name" value="WD40_rpt"/>
</dbReference>
<keyword evidence="5" id="KW-0804">Transcription</keyword>
<evidence type="ECO:0000256" key="1">
    <source>
        <dbReference type="ARBA" id="ARBA00004123"/>
    </source>
</evidence>
<evidence type="ECO:0000256" key="7">
    <source>
        <dbReference type="PROSITE-ProRule" id="PRU00221"/>
    </source>
</evidence>
<dbReference type="PANTHER" id="PTHR22846">
    <property type="entry name" value="WD40 REPEAT PROTEIN"/>
    <property type="match status" value="1"/>
</dbReference>
<evidence type="ECO:0000256" key="5">
    <source>
        <dbReference type="ARBA" id="ARBA00023163"/>
    </source>
</evidence>
<evidence type="ECO:0000256" key="3">
    <source>
        <dbReference type="ARBA" id="ARBA00022737"/>
    </source>
</evidence>
<dbReference type="Pfam" id="PF00400">
    <property type="entry name" value="WD40"/>
    <property type="match status" value="7"/>
</dbReference>
<dbReference type="PANTHER" id="PTHR22846:SF2">
    <property type="entry name" value="F-BOX-LIKE_WD REPEAT-CONTAINING PROTEIN EBI"/>
    <property type="match status" value="1"/>
</dbReference>
<feature type="repeat" description="WD" evidence="7">
    <location>
        <begin position="265"/>
        <end position="306"/>
    </location>
</feature>
<accession>A0A7S0ZCD2</accession>
<dbReference type="GO" id="GO:0006357">
    <property type="term" value="P:regulation of transcription by RNA polymerase II"/>
    <property type="evidence" value="ECO:0007669"/>
    <property type="project" value="TreeGrafter"/>
</dbReference>
<dbReference type="SUPFAM" id="SSF50998">
    <property type="entry name" value="Quinoprotein alcohol dehydrogenase-like"/>
    <property type="match status" value="1"/>
</dbReference>
<dbReference type="SMART" id="SM00320">
    <property type="entry name" value="WD40"/>
    <property type="match status" value="8"/>
</dbReference>
<feature type="repeat" description="WD" evidence="7">
    <location>
        <begin position="141"/>
        <end position="173"/>
    </location>
</feature>
<dbReference type="AlphaFoldDB" id="A0A7S0ZCD2"/>
<feature type="repeat" description="WD" evidence="7">
    <location>
        <begin position="352"/>
        <end position="393"/>
    </location>
</feature>
<feature type="repeat" description="WD" evidence="7">
    <location>
        <begin position="307"/>
        <end position="351"/>
    </location>
</feature>
<dbReference type="InterPro" id="IPR045183">
    <property type="entry name" value="Ebi-like"/>
</dbReference>
<dbReference type="EMBL" id="HBFP01002432">
    <property type="protein sequence ID" value="CAD8817364.1"/>
    <property type="molecule type" value="Transcribed_RNA"/>
</dbReference>
<proteinExistence type="predicted"/>
<feature type="repeat" description="WD" evidence="7">
    <location>
        <begin position="74"/>
        <end position="105"/>
    </location>
</feature>
<evidence type="ECO:0000313" key="8">
    <source>
        <dbReference type="EMBL" id="CAD8817364.1"/>
    </source>
</evidence>
<evidence type="ECO:0000256" key="6">
    <source>
        <dbReference type="ARBA" id="ARBA00023242"/>
    </source>
</evidence>
<dbReference type="InterPro" id="IPR020472">
    <property type="entry name" value="WD40_PAC1"/>
</dbReference>
<dbReference type="Gene3D" id="2.130.10.10">
    <property type="entry name" value="YVTN repeat-like/Quinoprotein amine dehydrogenase"/>
    <property type="match status" value="1"/>
</dbReference>
<dbReference type="SUPFAM" id="SSF50978">
    <property type="entry name" value="WD40 repeat-like"/>
    <property type="match status" value="1"/>
</dbReference>
<keyword evidence="6" id="KW-0539">Nucleus</keyword>
<dbReference type="PROSITE" id="PS50294">
    <property type="entry name" value="WD_REPEATS_REGION"/>
    <property type="match status" value="5"/>
</dbReference>
<keyword evidence="2 7" id="KW-0853">WD repeat</keyword>
<gene>
    <name evidence="8" type="ORF">TOLI1172_LOCUS1753</name>
</gene>
<evidence type="ECO:0000256" key="4">
    <source>
        <dbReference type="ARBA" id="ARBA00023015"/>
    </source>
</evidence>
<name>A0A7S0ZCD2_9RHOD</name>
<organism evidence="8">
    <name type="scientific">Timspurckia oligopyrenoides</name>
    <dbReference type="NCBI Taxonomy" id="708627"/>
    <lineage>
        <taxon>Eukaryota</taxon>
        <taxon>Rhodophyta</taxon>
        <taxon>Bangiophyceae</taxon>
        <taxon>Porphyridiales</taxon>
        <taxon>Porphyridiaceae</taxon>
        <taxon>Timspurckia</taxon>
    </lineage>
</organism>
<feature type="repeat" description="WD" evidence="7">
    <location>
        <begin position="182"/>
        <end position="223"/>
    </location>
</feature>
<evidence type="ECO:0000256" key="2">
    <source>
        <dbReference type="ARBA" id="ARBA00022574"/>
    </source>
</evidence>
<dbReference type="PRINTS" id="PR00320">
    <property type="entry name" value="GPROTEINBRPT"/>
</dbReference>
<dbReference type="CDD" id="cd00200">
    <property type="entry name" value="WD40"/>
    <property type="match status" value="1"/>
</dbReference>
<dbReference type="FunFam" id="2.130.10.10:FF:000218">
    <property type="entry name" value="WD40 repeat-containing protein HOS15"/>
    <property type="match status" value="1"/>
</dbReference>
<dbReference type="InterPro" id="IPR036322">
    <property type="entry name" value="WD40_repeat_dom_sf"/>
</dbReference>
<sequence>MNQAGNQSSENLPAELRANLKSGENGISSGSVINNAPYPTSAWLNGIANSNSMDHNMNIKQTSTSISQSEVLILRGHNAEVFCCSWNPVSSLLATGAADSTARIWAIPNVLPSGSPTAAAAALAASASPIVLKMEESTTTPAGRSNDCTSIEWNAQGIRLATGTYDGVARVWSEAGELVKTLDRHEGPVLALKWSPSGEALLTGSVDKKAILWYPSSGNDTMIYEHHTGPILDLDWRDDQCFATSSTDKSVAICNVGSTKPAMILTGHQDEVNSVRWNPSGSLLATCSDDFTARIWSPDSPKPRQYLSEHTKEVLAVRWSPLSDSSSLLATASHDSTVKLWNPETGVCVSTLTGHADPVYAIAFSPDGSLLASGSFDRRVLIWSVKDGCVVRDFYGQSGVFEIKWNSAGDRIAACFANSACVVLDPRRSP</sequence>
<dbReference type="PROSITE" id="PS50082">
    <property type="entry name" value="WD_REPEATS_2"/>
    <property type="match status" value="6"/>
</dbReference>
<dbReference type="GO" id="GO:0003714">
    <property type="term" value="F:transcription corepressor activity"/>
    <property type="evidence" value="ECO:0007669"/>
    <property type="project" value="InterPro"/>
</dbReference>
<dbReference type="InterPro" id="IPR015943">
    <property type="entry name" value="WD40/YVTN_repeat-like_dom_sf"/>
</dbReference>
<reference evidence="8" key="1">
    <citation type="submission" date="2021-01" db="EMBL/GenBank/DDBJ databases">
        <authorList>
            <person name="Corre E."/>
            <person name="Pelletier E."/>
            <person name="Niang G."/>
            <person name="Scheremetjew M."/>
            <person name="Finn R."/>
            <person name="Kale V."/>
            <person name="Holt S."/>
            <person name="Cochrane G."/>
            <person name="Meng A."/>
            <person name="Brown T."/>
            <person name="Cohen L."/>
        </authorList>
    </citation>
    <scope>NUCLEOTIDE SEQUENCE</scope>
    <source>
        <strain evidence="8">CCMP3278</strain>
    </source>
</reference>
<comment type="subcellular location">
    <subcellularLocation>
        <location evidence="1">Nucleus</location>
    </subcellularLocation>
</comment>
<keyword evidence="4" id="KW-0805">Transcription regulation</keyword>